<protein>
    <submittedName>
        <fullName evidence="1">Head protein</fullName>
    </submittedName>
</protein>
<evidence type="ECO:0000313" key="1">
    <source>
        <dbReference type="EMBL" id="DAE24844.1"/>
    </source>
</evidence>
<dbReference type="Pfam" id="PF25622">
    <property type="entry name" value="Phi29_MCP"/>
    <property type="match status" value="1"/>
</dbReference>
<accession>A0A8S5R1N5</accession>
<name>A0A8S5R1N5_9CAUD</name>
<sequence>MAKATNANILSAVREELSFEVQNHLPTEVSDNLQAVYDNILNYAPVRNEIVPSLINRIGMQTVDSIAWRNPLARFKKEPMRYGETHEETYVNMCKGRVYDSQADFKFAFQQYQSYIMSVFHNVNLEIQYPVTVTYDNLRKAFTSEYGIRDMIMAKMESAITGANWDEYLAMRDLINVGYEKEVLPAVTVDAIVDEASAKKLLIEVKRAVGEFGFPLPENNTAGATSHAMPTNLIWITTPGVNAQISVDALAYAFHMDKADVAVQTVIVDKFANSAIQGVLCDVRFFNVRDQFKEMSDQRLANVLSWNYFYTQVEMISASPFYPIRVFTTDAVVEKPTLGVTAGTYTAGQTQEVEVTVTGGEGTYHQNLVTLEVDSGATSAKTYVIPGTHLLHTGTDETGTIILKAIYRPDETITKTASFTKAS</sequence>
<dbReference type="EMBL" id="BK015786">
    <property type="protein sequence ID" value="DAE24844.1"/>
    <property type="molecule type" value="Genomic_DNA"/>
</dbReference>
<organism evidence="1">
    <name type="scientific">Podoviridae sp. ctyhE26</name>
    <dbReference type="NCBI Taxonomy" id="2826594"/>
    <lineage>
        <taxon>Viruses</taxon>
        <taxon>Duplodnaviria</taxon>
        <taxon>Heunggongvirae</taxon>
        <taxon>Uroviricota</taxon>
        <taxon>Caudoviricetes</taxon>
    </lineage>
</organism>
<reference evidence="1" key="1">
    <citation type="journal article" date="2021" name="Proc. Natl. Acad. Sci. U.S.A.">
        <title>A Catalog of Tens of Thousands of Viruses from Human Metagenomes Reveals Hidden Associations with Chronic Diseases.</title>
        <authorList>
            <person name="Tisza M.J."/>
            <person name="Buck C.B."/>
        </authorList>
    </citation>
    <scope>NUCLEOTIDE SEQUENCE</scope>
    <source>
        <strain evidence="1">CtyhE26</strain>
    </source>
</reference>
<proteinExistence type="predicted"/>